<accession>X1UTC7</accession>
<keyword evidence="1" id="KW-0472">Membrane</keyword>
<keyword evidence="1" id="KW-1133">Transmembrane helix</keyword>
<dbReference type="EMBL" id="BARW01032725">
    <property type="protein sequence ID" value="GAJ03131.1"/>
    <property type="molecule type" value="Genomic_DNA"/>
</dbReference>
<name>X1UTC7_9ZZZZ</name>
<comment type="caution">
    <text evidence="2">The sequence shown here is derived from an EMBL/GenBank/DDBJ whole genome shotgun (WGS) entry which is preliminary data.</text>
</comment>
<proteinExistence type="predicted"/>
<evidence type="ECO:0000313" key="2">
    <source>
        <dbReference type="EMBL" id="GAJ03131.1"/>
    </source>
</evidence>
<evidence type="ECO:0000256" key="1">
    <source>
        <dbReference type="SAM" id="Phobius"/>
    </source>
</evidence>
<feature type="transmembrane region" description="Helical" evidence="1">
    <location>
        <begin position="46"/>
        <end position="66"/>
    </location>
</feature>
<sequence>EIPEANYVVIFPQQTIDGITYAEASSELFNLITDVMTGVTLTPKPVTPVTGSLGILAAVAAVAFILTKKKK</sequence>
<feature type="non-terminal residue" evidence="2">
    <location>
        <position position="1"/>
    </location>
</feature>
<dbReference type="AlphaFoldDB" id="X1UTC7"/>
<reference evidence="2" key="1">
    <citation type="journal article" date="2014" name="Front. Microbiol.">
        <title>High frequency of phylogenetically diverse reductive dehalogenase-homologous genes in deep subseafloor sedimentary metagenomes.</title>
        <authorList>
            <person name="Kawai M."/>
            <person name="Futagami T."/>
            <person name="Toyoda A."/>
            <person name="Takaki Y."/>
            <person name="Nishi S."/>
            <person name="Hori S."/>
            <person name="Arai W."/>
            <person name="Tsubouchi T."/>
            <person name="Morono Y."/>
            <person name="Uchiyama I."/>
            <person name="Ito T."/>
            <person name="Fujiyama A."/>
            <person name="Inagaki F."/>
            <person name="Takami H."/>
        </authorList>
    </citation>
    <scope>NUCLEOTIDE SEQUENCE</scope>
    <source>
        <strain evidence="2">Expedition CK06-06</strain>
    </source>
</reference>
<protein>
    <submittedName>
        <fullName evidence="2">Uncharacterized protein</fullName>
    </submittedName>
</protein>
<keyword evidence="1" id="KW-0812">Transmembrane</keyword>
<organism evidence="2">
    <name type="scientific">marine sediment metagenome</name>
    <dbReference type="NCBI Taxonomy" id="412755"/>
    <lineage>
        <taxon>unclassified sequences</taxon>
        <taxon>metagenomes</taxon>
        <taxon>ecological metagenomes</taxon>
    </lineage>
</organism>
<gene>
    <name evidence="2" type="ORF">S12H4_51727</name>
</gene>